<organism evidence="2 3">
    <name type="scientific">[Clostridium] leptum DSM 753</name>
    <dbReference type="NCBI Taxonomy" id="428125"/>
    <lineage>
        <taxon>Bacteria</taxon>
        <taxon>Bacillati</taxon>
        <taxon>Bacillota</taxon>
        <taxon>Clostridia</taxon>
        <taxon>Eubacteriales</taxon>
        <taxon>Oscillospiraceae</taxon>
        <taxon>Oscillospiraceae incertae sedis</taxon>
    </lineage>
</organism>
<dbReference type="InterPro" id="IPR037523">
    <property type="entry name" value="VOC_core"/>
</dbReference>
<evidence type="ECO:0000313" key="2">
    <source>
        <dbReference type="EMBL" id="EDO59629.1"/>
    </source>
</evidence>
<feature type="domain" description="VOC" evidence="1">
    <location>
        <begin position="8"/>
        <end position="127"/>
    </location>
</feature>
<comment type="caution">
    <text evidence="2">The sequence shown here is derived from an EMBL/GenBank/DDBJ whole genome shotgun (WGS) entry which is preliminary data.</text>
</comment>
<protein>
    <submittedName>
        <fullName evidence="2">Glyoxalase family protein</fullName>
    </submittedName>
</protein>
<reference evidence="2 3" key="2">
    <citation type="submission" date="2007-08" db="EMBL/GenBank/DDBJ databases">
        <authorList>
            <person name="Fulton L."/>
            <person name="Clifton S."/>
            <person name="Fulton B."/>
            <person name="Xu J."/>
            <person name="Minx P."/>
            <person name="Pepin K.H."/>
            <person name="Johnson M."/>
            <person name="Thiruvilangam P."/>
            <person name="Bhonagiri V."/>
            <person name="Nash W.E."/>
            <person name="Wang C."/>
            <person name="Mardis E.R."/>
            <person name="Wilson R.K."/>
        </authorList>
    </citation>
    <scope>NUCLEOTIDE SEQUENCE [LARGE SCALE GENOMIC DNA]</scope>
    <source>
        <strain evidence="2 3">DSM 753</strain>
    </source>
</reference>
<evidence type="ECO:0000313" key="3">
    <source>
        <dbReference type="Proteomes" id="UP000003490"/>
    </source>
</evidence>
<dbReference type="SUPFAM" id="SSF54593">
    <property type="entry name" value="Glyoxalase/Bleomycin resistance protein/Dihydroxybiphenyl dioxygenase"/>
    <property type="match status" value="1"/>
</dbReference>
<evidence type="ECO:0000259" key="1">
    <source>
        <dbReference type="PROSITE" id="PS51819"/>
    </source>
</evidence>
<dbReference type="Pfam" id="PF12681">
    <property type="entry name" value="Glyoxalase_2"/>
    <property type="match status" value="1"/>
</dbReference>
<dbReference type="HOGENOM" id="CLU_105776_0_0_9"/>
<name>A7VYK1_9FIRM</name>
<dbReference type="EMBL" id="ABCB02000021">
    <property type="protein sequence ID" value="EDO59629.1"/>
    <property type="molecule type" value="Genomic_DNA"/>
</dbReference>
<accession>A7VYK1</accession>
<dbReference type="Gene3D" id="3.10.180.10">
    <property type="entry name" value="2,3-Dihydroxybiphenyl 1,2-Dioxygenase, domain 1"/>
    <property type="match status" value="1"/>
</dbReference>
<proteinExistence type="predicted"/>
<gene>
    <name evidence="2" type="ORF">CLOLEP_03679</name>
</gene>
<reference evidence="2 3" key="1">
    <citation type="submission" date="2007-08" db="EMBL/GenBank/DDBJ databases">
        <title>Draft genome sequence of Clostridium leptum (DSM 753).</title>
        <authorList>
            <person name="Sudarsanam P."/>
            <person name="Ley R."/>
            <person name="Guruge J."/>
            <person name="Turnbaugh P.J."/>
            <person name="Mahowald M."/>
            <person name="Liep D."/>
            <person name="Gordon J."/>
        </authorList>
    </citation>
    <scope>NUCLEOTIDE SEQUENCE [LARGE SCALE GENOMIC DNA]</scope>
    <source>
        <strain evidence="2 3">DSM 753</strain>
    </source>
</reference>
<dbReference type="AlphaFoldDB" id="A7VYK1"/>
<dbReference type="InterPro" id="IPR025870">
    <property type="entry name" value="Glyoxalase-like_dom"/>
</dbReference>
<dbReference type="PROSITE" id="PS51819">
    <property type="entry name" value="VOC"/>
    <property type="match status" value="1"/>
</dbReference>
<dbReference type="Proteomes" id="UP000003490">
    <property type="component" value="Unassembled WGS sequence"/>
</dbReference>
<dbReference type="InterPro" id="IPR029068">
    <property type="entry name" value="Glyas_Bleomycin-R_OHBP_Dase"/>
</dbReference>
<sequence>MSGRKSMKLKNPLLVVSDLEASKRFYREVLGLRVILDFGANVTLTGGLCLQTQESWMGFLSKAAEDISFGGNDAELYFEEENFESFLTGLEALEGIRYVHPVKEHSWGQRVVRLYDPDLHIIEIGESMKTVCRRFSASGMTVVEIAERMDVPVKYVTACLR</sequence>
<dbReference type="eggNOG" id="COG0346">
    <property type="taxonomic scope" value="Bacteria"/>
</dbReference>